<gene>
    <name evidence="2" type="ORF">ABL_01788</name>
</gene>
<organism evidence="2 3">
    <name type="scientific">Aspergillus niger</name>
    <dbReference type="NCBI Taxonomy" id="5061"/>
    <lineage>
        <taxon>Eukaryota</taxon>
        <taxon>Fungi</taxon>
        <taxon>Dikarya</taxon>
        <taxon>Ascomycota</taxon>
        <taxon>Pezizomycotina</taxon>
        <taxon>Eurotiomycetes</taxon>
        <taxon>Eurotiomycetidae</taxon>
        <taxon>Eurotiales</taxon>
        <taxon>Aspergillaceae</taxon>
        <taxon>Aspergillus</taxon>
        <taxon>Aspergillus subgen. Circumdati</taxon>
    </lineage>
</organism>
<sequence>MIRYKPTHIALGDEDLRYHLERLLIRHSRMAEWHRQDLDRDSYSDDSVAFLGSDFFSPYNLSPGGSVCSSGPDSPSQGSWQSNQDCEVGHSAISSLFNEPDDSLSVVVQDETRTMSTCSSGLCGPLSEKSSRTGEEHHVTETTHQLSLKTIDSSQLPGQSPGKRGRERLHPHSLTCQPLTIATVPSINIPAGVFSKNGGRCSIVPHRHSISHPLLLGTRKLNRETLSCSTQLAGGSLNFIDTSNEVENLRQTWSRFKVQDSDLRPSLDLEIRSGSTCVNLAAQQTQLVDFLTRPSSRPKAALEVIKMPGADILTRKTRGQRANLSLPGSAAVHHNGPGERSGAEITKAPVALPTRLQNSARPRSTGAHRSNPIRRAPRNIVSHGTQTETEQASLLPEQGHGETVTHQAVNSSLAAPAEGVQNHGHEHNPPQEHMVREAPAISGLLRDMRFQKSQNANRINLIASMPSANPPVPGGRGSMAAPHDHRSEPCMDTRASVNPYLKEAMDFDSYVTFMTDELYEKVEVDVKDYGPTILGLTQQLSSQGNC</sequence>
<dbReference type="OrthoDB" id="4501861at2759"/>
<dbReference type="VEuPathDB" id="FungiDB:ASPNIDRAFT2_37199"/>
<dbReference type="OMA" id="AEWHRQD"/>
<feature type="region of interest" description="Disordered" evidence="1">
    <location>
        <begin position="119"/>
        <end position="170"/>
    </location>
</feature>
<dbReference type="VEuPathDB" id="FungiDB:ATCC64974_55610"/>
<evidence type="ECO:0000313" key="3">
    <source>
        <dbReference type="Proteomes" id="UP000068243"/>
    </source>
</evidence>
<feature type="region of interest" description="Disordered" evidence="1">
    <location>
        <begin position="464"/>
        <end position="488"/>
    </location>
</feature>
<dbReference type="AlphaFoldDB" id="A0A100I8I4"/>
<evidence type="ECO:0000256" key="1">
    <source>
        <dbReference type="SAM" id="MobiDB-lite"/>
    </source>
</evidence>
<accession>A0A100I8I4</accession>
<feature type="region of interest" description="Disordered" evidence="1">
    <location>
        <begin position="325"/>
        <end position="390"/>
    </location>
</feature>
<evidence type="ECO:0000313" key="2">
    <source>
        <dbReference type="EMBL" id="GAQ36660.1"/>
    </source>
</evidence>
<name>A0A100I8I4_ASPNG</name>
<proteinExistence type="predicted"/>
<reference evidence="3" key="1">
    <citation type="journal article" date="2016" name="Genome Announc.">
        <title>Draft genome sequence of Aspergillus niger strain An76.</title>
        <authorList>
            <person name="Gong W."/>
            <person name="Cheng Z."/>
            <person name="Zhang H."/>
            <person name="Liu L."/>
            <person name="Gao P."/>
            <person name="Wang L."/>
        </authorList>
    </citation>
    <scope>NUCLEOTIDE SEQUENCE [LARGE SCALE GENOMIC DNA]</scope>
    <source>
        <strain evidence="3">An76</strain>
    </source>
</reference>
<feature type="compositionally biased region" description="Basic and acidic residues" evidence="1">
    <location>
        <begin position="129"/>
        <end position="141"/>
    </location>
</feature>
<dbReference type="EMBL" id="BCMY01000002">
    <property type="protein sequence ID" value="GAQ36660.1"/>
    <property type="molecule type" value="Genomic_DNA"/>
</dbReference>
<dbReference type="Proteomes" id="UP000068243">
    <property type="component" value="Unassembled WGS sequence"/>
</dbReference>
<dbReference type="VEuPathDB" id="FungiDB:An02g08640"/>
<dbReference type="VEuPathDB" id="FungiDB:M747DRAFT_260395"/>
<protein>
    <submittedName>
        <fullName evidence="2">Similar to An02g08640</fullName>
    </submittedName>
</protein>
<comment type="caution">
    <text evidence="2">The sequence shown here is derived from an EMBL/GenBank/DDBJ whole genome shotgun (WGS) entry which is preliminary data.</text>
</comment>
<feature type="compositionally biased region" description="Polar residues" evidence="1">
    <location>
        <begin position="145"/>
        <end position="158"/>
    </location>
</feature>